<dbReference type="RefSeq" id="XP_001484064.2">
    <property type="nucleotide sequence ID" value="XM_001484014.1"/>
</dbReference>
<dbReference type="GO" id="GO:0016235">
    <property type="term" value="C:aggresome"/>
    <property type="evidence" value="ECO:0007669"/>
    <property type="project" value="TreeGrafter"/>
</dbReference>
<dbReference type="PANTHER" id="PTHR15090:SF0">
    <property type="entry name" value="SEQUESTOSOME-1"/>
    <property type="match status" value="1"/>
</dbReference>
<feature type="domain" description="ZZ-type" evidence="6">
    <location>
        <begin position="161"/>
        <end position="224"/>
    </location>
</feature>
<evidence type="ECO:0000256" key="1">
    <source>
        <dbReference type="ARBA" id="ARBA00022723"/>
    </source>
</evidence>
<dbReference type="GO" id="GO:0008270">
    <property type="term" value="F:zinc ion binding"/>
    <property type="evidence" value="ECO:0007669"/>
    <property type="project" value="UniProtKB-KW"/>
</dbReference>
<dbReference type="OMA" id="ICCDVCH"/>
<keyword evidence="1" id="KW-0479">Metal-binding</keyword>
<dbReference type="AlphaFoldDB" id="A5DJJ4"/>
<dbReference type="PANTHER" id="PTHR15090">
    <property type="entry name" value="SEQUESTOSOME 1-RELATED"/>
    <property type="match status" value="1"/>
</dbReference>
<dbReference type="PROSITE" id="PS50135">
    <property type="entry name" value="ZF_ZZ_2"/>
    <property type="match status" value="1"/>
</dbReference>
<dbReference type="SUPFAM" id="SSF57850">
    <property type="entry name" value="RING/U-box"/>
    <property type="match status" value="1"/>
</dbReference>
<feature type="region of interest" description="Disordered" evidence="5">
    <location>
        <begin position="604"/>
        <end position="627"/>
    </location>
</feature>
<evidence type="ECO:0000313" key="7">
    <source>
        <dbReference type="EMBL" id="EDK39347.2"/>
    </source>
</evidence>
<dbReference type="SMART" id="SM00291">
    <property type="entry name" value="ZnF_ZZ"/>
    <property type="match status" value="1"/>
</dbReference>
<dbReference type="eggNOG" id="KOG0504">
    <property type="taxonomic scope" value="Eukaryota"/>
</dbReference>
<sequence>MTDSVTILIERSKTGLSQPLLDEFSLVLERSELSAVKDKNVLTSLIMSKGYLKDVNPSKLSYRRKSKKSKRYVALETPEDFKTLGRSLKVKSLVRLQLRDSTHETSAPTATDQQFPVDLGKMANALVEAAIEHFKEIVQELSTSHVKPLDKADLPPSSVVHESASCDKCSPTAYKPIRGVRFRCLVCPDFDLCGECEAELQKSKECVGGHEPDHTMAKIIKPEGRFEIPSSSNQPSVLDMQLNNFGPEDKDVIQTFLANEDSREIMSNFSRILHNSRRYQELLGLISSDTSEDSELQHAKILSLLESALKSNQVNDTSGNVQFKKKELASNSGILSVVLTNSSNVPVGGGDLEFRFSAGATAKESFWVNNTLPILPGRKKRFNLPSLPSKFTDLGDIELSIWAGSVKILECPFLLDDTPNFELTPDLVVENNNSSDMASENEEVLAVKIVPISSGMATVHLSNLTSRDFDCGNITFKVMNCFGQTICDMSIRKSHGIKSQRSAKFNIPLSSGHMKFPFKLLISNGAITAVWELNAKQLSGIFKISEEGTGDTKNDGESTDFVDAGKEIEDIEGQSVSESLEKSREISQSSQVILPNLPRESLNNSKLSSSEYEDAESSLIAAEQESHTDDISDYDIISVDGDVVDEDDETSDFEVLSTVTSVL</sequence>
<dbReference type="InterPro" id="IPR043145">
    <property type="entry name" value="Znf_ZZ_sf"/>
</dbReference>
<dbReference type="HOGENOM" id="CLU_022266_0_0_1"/>
<evidence type="ECO:0000256" key="5">
    <source>
        <dbReference type="SAM" id="MobiDB-lite"/>
    </source>
</evidence>
<protein>
    <recommendedName>
        <fullName evidence="6">ZZ-type domain-containing protein</fullName>
    </recommendedName>
</protein>
<keyword evidence="3" id="KW-0862">Zinc</keyword>
<dbReference type="GeneID" id="5125986"/>
<evidence type="ECO:0000256" key="4">
    <source>
        <dbReference type="PROSITE-ProRule" id="PRU00228"/>
    </source>
</evidence>
<name>A5DJJ4_PICGU</name>
<dbReference type="GO" id="GO:0007032">
    <property type="term" value="P:endosome organization"/>
    <property type="evidence" value="ECO:0007669"/>
    <property type="project" value="TreeGrafter"/>
</dbReference>
<dbReference type="GO" id="GO:0000423">
    <property type="term" value="P:mitophagy"/>
    <property type="evidence" value="ECO:0007669"/>
    <property type="project" value="TreeGrafter"/>
</dbReference>
<dbReference type="OrthoDB" id="661148at2759"/>
<dbReference type="Gene3D" id="3.30.60.90">
    <property type="match status" value="1"/>
</dbReference>
<dbReference type="GO" id="GO:0070530">
    <property type="term" value="F:K63-linked polyubiquitin modification-dependent protein binding"/>
    <property type="evidence" value="ECO:0007669"/>
    <property type="project" value="TreeGrafter"/>
</dbReference>
<accession>A5DJJ4</accession>
<proteinExistence type="predicted"/>
<evidence type="ECO:0000259" key="6">
    <source>
        <dbReference type="PROSITE" id="PS50135"/>
    </source>
</evidence>
<dbReference type="CDD" id="cd02340">
    <property type="entry name" value="ZZ_NBR1_like"/>
    <property type="match status" value="1"/>
</dbReference>
<dbReference type="InterPro" id="IPR000433">
    <property type="entry name" value="Znf_ZZ"/>
</dbReference>
<organism evidence="7 8">
    <name type="scientific">Meyerozyma guilliermondii (strain ATCC 6260 / CBS 566 / DSM 6381 / JCM 1539 / NBRC 10279 / NRRL Y-324)</name>
    <name type="common">Yeast</name>
    <name type="synonym">Candida guilliermondii</name>
    <dbReference type="NCBI Taxonomy" id="294746"/>
    <lineage>
        <taxon>Eukaryota</taxon>
        <taxon>Fungi</taxon>
        <taxon>Dikarya</taxon>
        <taxon>Ascomycota</taxon>
        <taxon>Saccharomycotina</taxon>
        <taxon>Pichiomycetes</taxon>
        <taxon>Debaryomycetaceae</taxon>
        <taxon>Meyerozyma</taxon>
    </lineage>
</organism>
<dbReference type="EMBL" id="CH408158">
    <property type="protein sequence ID" value="EDK39347.2"/>
    <property type="molecule type" value="Genomic_DNA"/>
</dbReference>
<dbReference type="GO" id="GO:0005080">
    <property type="term" value="F:protein kinase C binding"/>
    <property type="evidence" value="ECO:0007669"/>
    <property type="project" value="TreeGrafter"/>
</dbReference>
<dbReference type="GO" id="GO:0044753">
    <property type="term" value="C:amphisome"/>
    <property type="evidence" value="ECO:0007669"/>
    <property type="project" value="TreeGrafter"/>
</dbReference>
<dbReference type="GO" id="GO:0035973">
    <property type="term" value="P:aggrephagy"/>
    <property type="evidence" value="ECO:0007669"/>
    <property type="project" value="TreeGrafter"/>
</dbReference>
<keyword evidence="2 4" id="KW-0863">Zinc-finger</keyword>
<dbReference type="Proteomes" id="UP000001997">
    <property type="component" value="Unassembled WGS sequence"/>
</dbReference>
<evidence type="ECO:0000313" key="8">
    <source>
        <dbReference type="Proteomes" id="UP000001997"/>
    </source>
</evidence>
<gene>
    <name evidence="7" type="ORF">PGUG_03445</name>
</gene>
<dbReference type="InParanoid" id="A5DJJ4"/>
<dbReference type="STRING" id="294746.A5DJJ4"/>
<dbReference type="Pfam" id="PF00569">
    <property type="entry name" value="ZZ"/>
    <property type="match status" value="1"/>
</dbReference>
<dbReference type="InterPro" id="IPR052260">
    <property type="entry name" value="Autophagy_Rcpt_SigReg"/>
</dbReference>
<evidence type="ECO:0000256" key="2">
    <source>
        <dbReference type="ARBA" id="ARBA00022771"/>
    </source>
</evidence>
<dbReference type="KEGG" id="pgu:PGUG_03445"/>
<keyword evidence="8" id="KW-1185">Reference proteome</keyword>
<reference evidence="7 8" key="1">
    <citation type="journal article" date="2009" name="Nature">
        <title>Evolution of pathogenicity and sexual reproduction in eight Candida genomes.</title>
        <authorList>
            <person name="Butler G."/>
            <person name="Rasmussen M.D."/>
            <person name="Lin M.F."/>
            <person name="Santos M.A."/>
            <person name="Sakthikumar S."/>
            <person name="Munro C.A."/>
            <person name="Rheinbay E."/>
            <person name="Grabherr M."/>
            <person name="Forche A."/>
            <person name="Reedy J.L."/>
            <person name="Agrafioti I."/>
            <person name="Arnaud M.B."/>
            <person name="Bates S."/>
            <person name="Brown A.J."/>
            <person name="Brunke S."/>
            <person name="Costanzo M.C."/>
            <person name="Fitzpatrick D.A."/>
            <person name="de Groot P.W."/>
            <person name="Harris D."/>
            <person name="Hoyer L.L."/>
            <person name="Hube B."/>
            <person name="Klis F.M."/>
            <person name="Kodira C."/>
            <person name="Lennard N."/>
            <person name="Logue M.E."/>
            <person name="Martin R."/>
            <person name="Neiman A.M."/>
            <person name="Nikolaou E."/>
            <person name="Quail M.A."/>
            <person name="Quinn J."/>
            <person name="Santos M.C."/>
            <person name="Schmitzberger F.F."/>
            <person name="Sherlock G."/>
            <person name="Shah P."/>
            <person name="Silverstein K.A."/>
            <person name="Skrzypek M.S."/>
            <person name="Soll D."/>
            <person name="Staggs R."/>
            <person name="Stansfield I."/>
            <person name="Stumpf M.P."/>
            <person name="Sudbery P.E."/>
            <person name="Srikantha T."/>
            <person name="Zeng Q."/>
            <person name="Berman J."/>
            <person name="Berriman M."/>
            <person name="Heitman J."/>
            <person name="Gow N.A."/>
            <person name="Lorenz M.C."/>
            <person name="Birren B.W."/>
            <person name="Kellis M."/>
            <person name="Cuomo C.A."/>
        </authorList>
    </citation>
    <scope>NUCLEOTIDE SEQUENCE [LARGE SCALE GENOMIC DNA]</scope>
    <source>
        <strain evidence="8">ATCC 6260 / CBS 566 / DSM 6381 / JCM 1539 / NBRC 10279 / NRRL Y-324</strain>
    </source>
</reference>
<evidence type="ECO:0000256" key="3">
    <source>
        <dbReference type="ARBA" id="ARBA00022833"/>
    </source>
</evidence>